<sequence>MKDQFIEKNQAGTNQKVFDISTEYQELFQNFKLKILDLFKIMENCLSKLIELEESIINQNRSIEINSLSKIFKDCQPYIEMKLLDCVNRLNMYINVIEFWTSEQQQVENEKNQAKTTYQQNSNQIKRQDLINMNENINAENKKQNENKTIVPENQKTIQIEKYNENEYGTEKQNINENEISLSYNQNGSQFICDLSTSTSTNDQGKLEIKQSIEQNETCLAIAFNKNNTLMISGSGEIIKLWKLIDGTIQDNSLLLYGHTKLVTSLVFTNEDRYFISGGEDGEIRFWKKIQPNVWQSTKLAVFSRGVTGLLFNHSNQQIISIGKDPLIKIIELNQQKMMKISQTLDQHKSSLFCICMDESESIMASSDADKFLLIWIKDKNGGWQYKQTVNQFMNDYFGRMAFINKQTIICQQWSKPISQVFYEENEQFIQQPKLQIKLSENSSEDEDLFPTVYNQKQGILIQKHGQYVYILKKQMDTQFVQICQPVDCQDQYNYGSLTNDGNCLVIWSFQTKKFQRYNLI</sequence>
<dbReference type="InterPro" id="IPR036322">
    <property type="entry name" value="WD40_repeat_dom_sf"/>
</dbReference>
<keyword evidence="4" id="KW-1185">Reference proteome</keyword>
<dbReference type="EMBL" id="CT868374">
    <property type="protein sequence ID" value="CAK80569.1"/>
    <property type="molecule type" value="Genomic_DNA"/>
</dbReference>
<dbReference type="PROSITE" id="PS50294">
    <property type="entry name" value="WD_REPEATS_REGION"/>
    <property type="match status" value="1"/>
</dbReference>
<dbReference type="SUPFAM" id="SSF50978">
    <property type="entry name" value="WD40 repeat-like"/>
    <property type="match status" value="1"/>
</dbReference>
<dbReference type="Proteomes" id="UP000000600">
    <property type="component" value="Unassembled WGS sequence"/>
</dbReference>
<feature type="repeat" description="WD" evidence="1">
    <location>
        <begin position="345"/>
        <end position="376"/>
    </location>
</feature>
<dbReference type="OrthoDB" id="1932312at2759"/>
<keyword evidence="1" id="KW-0853">WD repeat</keyword>
<dbReference type="SMART" id="SM00320">
    <property type="entry name" value="WD40"/>
    <property type="match status" value="4"/>
</dbReference>
<protein>
    <submittedName>
        <fullName evidence="3">Uncharacterized protein</fullName>
    </submittedName>
</protein>
<dbReference type="PROSITE" id="PS50082">
    <property type="entry name" value="WD_REPEATS_2"/>
    <property type="match status" value="2"/>
</dbReference>
<dbReference type="Pfam" id="PF00400">
    <property type="entry name" value="WD40"/>
    <property type="match status" value="3"/>
</dbReference>
<dbReference type="Gene3D" id="2.130.10.10">
    <property type="entry name" value="YVTN repeat-like/Quinoprotein amine dehydrogenase"/>
    <property type="match status" value="1"/>
</dbReference>
<name>A0DC02_PARTE</name>
<dbReference type="STRING" id="5888.A0DC02"/>
<feature type="repeat" description="WD" evidence="1">
    <location>
        <begin position="256"/>
        <end position="288"/>
    </location>
</feature>
<dbReference type="KEGG" id="ptm:GSPATT00015446001"/>
<dbReference type="AlphaFoldDB" id="A0DC02"/>
<dbReference type="PANTHER" id="PTHR19920">
    <property type="entry name" value="WD40 PROTEIN CIAO1"/>
    <property type="match status" value="1"/>
</dbReference>
<dbReference type="InParanoid" id="A0DC02"/>
<dbReference type="InterPro" id="IPR001680">
    <property type="entry name" value="WD40_rpt"/>
</dbReference>
<dbReference type="GeneID" id="5033751"/>
<proteinExistence type="predicted"/>
<keyword evidence="2" id="KW-0175">Coiled coil</keyword>
<dbReference type="PANTHER" id="PTHR19920:SF0">
    <property type="entry name" value="CYTOSOLIC IRON-SULFUR PROTEIN ASSEMBLY PROTEIN CIAO1-RELATED"/>
    <property type="match status" value="1"/>
</dbReference>
<reference evidence="3 4" key="1">
    <citation type="journal article" date="2006" name="Nature">
        <title>Global trends of whole-genome duplications revealed by the ciliate Paramecium tetraurelia.</title>
        <authorList>
            <consortium name="Genoscope"/>
            <person name="Aury J.-M."/>
            <person name="Jaillon O."/>
            <person name="Duret L."/>
            <person name="Noel B."/>
            <person name="Jubin C."/>
            <person name="Porcel B.M."/>
            <person name="Segurens B."/>
            <person name="Daubin V."/>
            <person name="Anthouard V."/>
            <person name="Aiach N."/>
            <person name="Arnaiz O."/>
            <person name="Billaut A."/>
            <person name="Beisson J."/>
            <person name="Blanc I."/>
            <person name="Bouhouche K."/>
            <person name="Camara F."/>
            <person name="Duharcourt S."/>
            <person name="Guigo R."/>
            <person name="Gogendeau D."/>
            <person name="Katinka M."/>
            <person name="Keller A.-M."/>
            <person name="Kissmehl R."/>
            <person name="Klotz C."/>
            <person name="Koll F."/>
            <person name="Le Moue A."/>
            <person name="Lepere C."/>
            <person name="Malinsky S."/>
            <person name="Nowacki M."/>
            <person name="Nowak J.K."/>
            <person name="Plattner H."/>
            <person name="Poulain J."/>
            <person name="Ruiz F."/>
            <person name="Serrano V."/>
            <person name="Zagulski M."/>
            <person name="Dessen P."/>
            <person name="Betermier M."/>
            <person name="Weissenbach J."/>
            <person name="Scarpelli C."/>
            <person name="Schachter V."/>
            <person name="Sperling L."/>
            <person name="Meyer E."/>
            <person name="Cohen J."/>
            <person name="Wincker P."/>
        </authorList>
    </citation>
    <scope>NUCLEOTIDE SEQUENCE [LARGE SCALE GENOMIC DNA]</scope>
    <source>
        <strain evidence="3 4">Stock d4-2</strain>
    </source>
</reference>
<dbReference type="HOGENOM" id="CLU_019203_2_1_1"/>
<dbReference type="OMA" id="ICQQWSK"/>
<evidence type="ECO:0000256" key="1">
    <source>
        <dbReference type="PROSITE-ProRule" id="PRU00221"/>
    </source>
</evidence>
<evidence type="ECO:0000256" key="2">
    <source>
        <dbReference type="SAM" id="Coils"/>
    </source>
</evidence>
<organism evidence="3 4">
    <name type="scientific">Paramecium tetraurelia</name>
    <dbReference type="NCBI Taxonomy" id="5888"/>
    <lineage>
        <taxon>Eukaryota</taxon>
        <taxon>Sar</taxon>
        <taxon>Alveolata</taxon>
        <taxon>Ciliophora</taxon>
        <taxon>Intramacronucleata</taxon>
        <taxon>Oligohymenophorea</taxon>
        <taxon>Peniculida</taxon>
        <taxon>Parameciidae</taxon>
        <taxon>Paramecium</taxon>
    </lineage>
</organism>
<evidence type="ECO:0000313" key="4">
    <source>
        <dbReference type="Proteomes" id="UP000000600"/>
    </source>
</evidence>
<dbReference type="RefSeq" id="XP_001447966.1">
    <property type="nucleotide sequence ID" value="XM_001447929.1"/>
</dbReference>
<dbReference type="InterPro" id="IPR015943">
    <property type="entry name" value="WD40/YVTN_repeat-like_dom_sf"/>
</dbReference>
<gene>
    <name evidence="3" type="ORF">GSPATT00015446001</name>
</gene>
<accession>A0DC02</accession>
<feature type="coiled-coil region" evidence="2">
    <location>
        <begin position="97"/>
        <end position="147"/>
    </location>
</feature>
<evidence type="ECO:0000313" key="3">
    <source>
        <dbReference type="EMBL" id="CAK80569.1"/>
    </source>
</evidence>